<dbReference type="RefSeq" id="WP_073414564.1">
    <property type="nucleotide sequence ID" value="NZ_FQWC01000002.1"/>
</dbReference>
<gene>
    <name evidence="2" type="ORF">SAMN05443663_102525</name>
</gene>
<organism evidence="2 3">
    <name type="scientific">Flavobacterium defluvii</name>
    <dbReference type="NCBI Taxonomy" id="370979"/>
    <lineage>
        <taxon>Bacteria</taxon>
        <taxon>Pseudomonadati</taxon>
        <taxon>Bacteroidota</taxon>
        <taxon>Flavobacteriia</taxon>
        <taxon>Flavobacteriales</taxon>
        <taxon>Flavobacteriaceae</taxon>
        <taxon>Flavobacterium</taxon>
    </lineage>
</organism>
<dbReference type="AlphaFoldDB" id="A0A1M5IWE6"/>
<feature type="transmembrane region" description="Helical" evidence="1">
    <location>
        <begin position="62"/>
        <end position="79"/>
    </location>
</feature>
<proteinExistence type="predicted"/>
<dbReference type="EMBL" id="FQWC01000002">
    <property type="protein sequence ID" value="SHG32389.1"/>
    <property type="molecule type" value="Genomic_DNA"/>
</dbReference>
<evidence type="ECO:0000313" key="3">
    <source>
        <dbReference type="Proteomes" id="UP000184071"/>
    </source>
</evidence>
<reference evidence="3" key="1">
    <citation type="submission" date="2016-11" db="EMBL/GenBank/DDBJ databases">
        <authorList>
            <person name="Varghese N."/>
            <person name="Submissions S."/>
        </authorList>
    </citation>
    <scope>NUCLEOTIDE SEQUENCE [LARGE SCALE GENOMIC DNA]</scope>
    <source>
        <strain evidence="3">DSM 17963</strain>
    </source>
</reference>
<accession>A0A1M5IWE6</accession>
<evidence type="ECO:0000313" key="2">
    <source>
        <dbReference type="EMBL" id="SHG32389.1"/>
    </source>
</evidence>
<keyword evidence="1" id="KW-1133">Transmembrane helix</keyword>
<evidence type="ECO:0000256" key="1">
    <source>
        <dbReference type="SAM" id="Phobius"/>
    </source>
</evidence>
<keyword evidence="3" id="KW-1185">Reference proteome</keyword>
<name>A0A1M5IWE6_9FLAO</name>
<protein>
    <submittedName>
        <fullName evidence="2">Uncharacterized protein</fullName>
    </submittedName>
</protein>
<dbReference type="Proteomes" id="UP000184071">
    <property type="component" value="Unassembled WGS sequence"/>
</dbReference>
<sequence>MKKNKISFETGFWVGFEGGNPFKAIEAFFDFADLDYYKQNLTETVMYCYNRNVYKQDNPSDVFVLYTAFSFFIKVCYFLKKKSKKWKVKASLRSEKVFHFSSLTKEEYENPFVVFQKAFDKKTLEEFTFFLTQIVEHSLSPHSEDPESDVTTPYIYIIKMLDAAEIIRERGVEKIHKKHPTDSLTK</sequence>
<dbReference type="OrthoDB" id="1270082at2"/>
<keyword evidence="1" id="KW-0812">Transmembrane</keyword>
<keyword evidence="1" id="KW-0472">Membrane</keyword>